<comment type="similarity">
    <text evidence="7">Belongs to the CDP-alcohol phosphatidyltransferase class-II family.</text>
</comment>
<keyword evidence="7" id="KW-0547">Nucleotide-binding</keyword>
<dbReference type="EMBL" id="BDSA01000002">
    <property type="protein sequence ID" value="GBE60140.1"/>
    <property type="molecule type" value="Genomic_DNA"/>
</dbReference>
<evidence type="ECO:0000256" key="4">
    <source>
        <dbReference type="ARBA" id="ARBA00023098"/>
    </source>
</evidence>
<sequence>MADDTFLVCSVPPENVRFLASPDEFYQTLCKSYESAQKRVVLACLYVGCGELEERLIRSIVTAKQRNDDLTVDVLVDKARTSRVGSSGKIVSPLTQLQPFLAPGHKTKVALLHNPLLGRLASKVVKSPFCEAFGTMHIKVFISDDQCIITGANAGREYFCDRYDRYMVVRDPLFADLMHTIVRTFQTASFELTENLTVEWHSDIVNPIQDNMLYRKQLYIRTAHMVSRCREILEKNRFHGHMDVNVDGQQHPAGCDASGNEYSDCTALSAKNANPEGRFDSTEVDLGLSEQESQDDSSSPSATWRKRPSSDSGSQEGITDLTGQQKRVTGRLGGEDRATTSQNMDLGPDEAVRTKIPRKGRSIDGKMGSSSDTVSDGRPELGSSHSHSESDHCGLSYSVPDEATDRSIGQDATGKNGTKEDEYYCHIRICVQLPFTDPPFMQGATMLENWLLQYARAGYSALIATAYMNFTDRYMEMFKEILDIGKASGKGHPLQVVTSSPYANSFYRDGSLKRNIALFYSTAATWLFKALKGEEGYPEDIYLEYNRPKHTFHAKGIWVLKDRIPVDIAHRSEEEFNAAVEPPCATVIGSSNYGRRSYGKDLEITFLVETNSPQIRRFMRRELYQMIKYSEYVNMAGVASRIGPHQHVIAHVLKSFL</sequence>
<evidence type="ECO:0000256" key="2">
    <source>
        <dbReference type="ARBA" id="ARBA00022679"/>
    </source>
</evidence>
<evidence type="ECO:0000256" key="8">
    <source>
        <dbReference type="SAM" id="MobiDB-lite"/>
    </source>
</evidence>
<evidence type="ECO:0000313" key="10">
    <source>
        <dbReference type="Proteomes" id="UP000236319"/>
    </source>
</evidence>
<keyword evidence="7" id="KW-0067">ATP-binding</keyword>
<comment type="pathway">
    <text evidence="7">Phospholipid metabolism; phosphatidylglycerol biosynthesis; phosphatidylglycerol from CDP-diacylglycerol: step 1/2.</text>
</comment>
<dbReference type="PANTHER" id="PTHR12586">
    <property type="entry name" value="CDP-DIACYLGLYCEROL--SERINE O-PHOSPHATIDYLTRANSFERASE"/>
    <property type="match status" value="1"/>
</dbReference>
<organism evidence="9 10">
    <name type="scientific">Babesia ovata</name>
    <dbReference type="NCBI Taxonomy" id="189622"/>
    <lineage>
        <taxon>Eukaryota</taxon>
        <taxon>Sar</taxon>
        <taxon>Alveolata</taxon>
        <taxon>Apicomplexa</taxon>
        <taxon>Aconoidasida</taxon>
        <taxon>Piroplasmida</taxon>
        <taxon>Babesiidae</taxon>
        <taxon>Babesia</taxon>
    </lineage>
</organism>
<evidence type="ECO:0000256" key="7">
    <source>
        <dbReference type="RuleBase" id="RU365024"/>
    </source>
</evidence>
<dbReference type="EC" id="2.7.8.5" evidence="7"/>
<gene>
    <name evidence="9" type="ORF">BOVATA_016330</name>
</gene>
<dbReference type="GO" id="GO:0008444">
    <property type="term" value="F:CDP-diacylglycerol-glycerol-3-phosphate 3-phosphatidyltransferase activity"/>
    <property type="evidence" value="ECO:0007669"/>
    <property type="project" value="UniProtKB-EC"/>
</dbReference>
<comment type="subcellular location">
    <subcellularLocation>
        <location evidence="7">Mitochondrion</location>
    </subcellularLocation>
</comment>
<protein>
    <recommendedName>
        <fullName evidence="7">CDP-diacylglycerol--glycerol-3-phosphate 3-phosphatidyltransferase</fullName>
        <ecNumber evidence="7">2.7.8.5</ecNumber>
    </recommendedName>
</protein>
<evidence type="ECO:0000256" key="1">
    <source>
        <dbReference type="ARBA" id="ARBA00022516"/>
    </source>
</evidence>
<dbReference type="Gene3D" id="3.30.870.10">
    <property type="entry name" value="Endonuclease Chain A"/>
    <property type="match status" value="2"/>
</dbReference>
<dbReference type="InterPro" id="IPR016270">
    <property type="entry name" value="PGS1"/>
</dbReference>
<comment type="catalytic activity">
    <reaction evidence="7">
        <text>a CDP-1,2-diacyl-sn-glycerol + sn-glycerol 3-phosphate = a 1,2-diacyl-sn-glycero-3-phospho-(1'-sn-glycero-3'-phosphate) + CMP + H(+)</text>
        <dbReference type="Rhea" id="RHEA:12593"/>
        <dbReference type="ChEBI" id="CHEBI:15378"/>
        <dbReference type="ChEBI" id="CHEBI:57597"/>
        <dbReference type="ChEBI" id="CHEBI:58332"/>
        <dbReference type="ChEBI" id="CHEBI:60110"/>
        <dbReference type="ChEBI" id="CHEBI:60377"/>
        <dbReference type="EC" id="2.7.8.5"/>
    </reaction>
</comment>
<dbReference type="VEuPathDB" id="PiroplasmaDB:BOVATA_016330"/>
<proteinExistence type="inferred from homology"/>
<dbReference type="Proteomes" id="UP000236319">
    <property type="component" value="Unassembled WGS sequence"/>
</dbReference>
<keyword evidence="2 7" id="KW-0808">Transferase</keyword>
<keyword evidence="4 7" id="KW-0443">Lipid metabolism</keyword>
<feature type="compositionally biased region" description="Polar residues" evidence="8">
    <location>
        <begin position="310"/>
        <end position="327"/>
    </location>
</feature>
<dbReference type="CDD" id="cd09135">
    <property type="entry name" value="PLDc_PGS1_euk_1"/>
    <property type="match status" value="1"/>
</dbReference>
<evidence type="ECO:0000256" key="3">
    <source>
        <dbReference type="ARBA" id="ARBA00022737"/>
    </source>
</evidence>
<dbReference type="AlphaFoldDB" id="A0A2H6KAX3"/>
<dbReference type="PANTHER" id="PTHR12586:SF1">
    <property type="entry name" value="CDP-DIACYLGLYCEROL--GLYCEROL-3-PHOSPHATE 3-PHOSPHATIDYLTRANSFERASE, MITOCHONDRIAL"/>
    <property type="match status" value="1"/>
</dbReference>
<dbReference type="GO" id="GO:0032049">
    <property type="term" value="P:cardiolipin biosynthetic process"/>
    <property type="evidence" value="ECO:0007669"/>
    <property type="project" value="InterPro"/>
</dbReference>
<comment type="function">
    <text evidence="7">Functions in the biosynthesis of the anionic phospholipids phosphatidylglycerol and cardiolipin.</text>
</comment>
<name>A0A2H6KAX3_9APIC</name>
<keyword evidence="3" id="KW-0677">Repeat</keyword>
<keyword evidence="5 7" id="KW-0594">Phospholipid biosynthesis</keyword>
<keyword evidence="1 7" id="KW-0444">Lipid biosynthesis</keyword>
<evidence type="ECO:0000313" key="9">
    <source>
        <dbReference type="EMBL" id="GBE60140.1"/>
    </source>
</evidence>
<keyword evidence="10" id="KW-1185">Reference proteome</keyword>
<keyword evidence="7" id="KW-0496">Mitochondrion</keyword>
<dbReference type="GO" id="GO:0005524">
    <property type="term" value="F:ATP binding"/>
    <property type="evidence" value="ECO:0007669"/>
    <property type="project" value="UniProtKB-KW"/>
</dbReference>
<dbReference type="GO" id="GO:0005739">
    <property type="term" value="C:mitochondrion"/>
    <property type="evidence" value="ECO:0007669"/>
    <property type="project" value="UniProtKB-SubCell"/>
</dbReference>
<evidence type="ECO:0000256" key="5">
    <source>
        <dbReference type="ARBA" id="ARBA00023209"/>
    </source>
</evidence>
<keyword evidence="6 7" id="KW-1208">Phospholipid metabolism</keyword>
<reference evidence="9 10" key="1">
    <citation type="journal article" date="2017" name="BMC Genomics">
        <title>Whole-genome assembly of Babesia ovata and comparative genomics between closely related pathogens.</title>
        <authorList>
            <person name="Yamagishi J."/>
            <person name="Asada M."/>
            <person name="Hakimi H."/>
            <person name="Tanaka T.Q."/>
            <person name="Sugimoto C."/>
            <person name="Kawazu S."/>
        </authorList>
    </citation>
    <scope>NUCLEOTIDE SEQUENCE [LARGE SCALE GENOMIC DNA]</scope>
    <source>
        <strain evidence="9 10">Miyake</strain>
    </source>
</reference>
<dbReference type="SUPFAM" id="SSF56024">
    <property type="entry name" value="Phospholipase D/nuclease"/>
    <property type="match status" value="1"/>
</dbReference>
<comment type="caution">
    <text evidence="9">The sequence shown here is derived from an EMBL/GenBank/DDBJ whole genome shotgun (WGS) entry which is preliminary data.</text>
</comment>
<accession>A0A2H6KAX3</accession>
<dbReference type="GeneID" id="39873910"/>
<evidence type="ECO:0000256" key="6">
    <source>
        <dbReference type="ARBA" id="ARBA00023264"/>
    </source>
</evidence>
<dbReference type="CDD" id="cd09137">
    <property type="entry name" value="PLDc_PGS1_euk_2"/>
    <property type="match status" value="1"/>
</dbReference>
<dbReference type="OrthoDB" id="10250191at2759"/>
<dbReference type="RefSeq" id="XP_028866383.1">
    <property type="nucleotide sequence ID" value="XM_029010550.1"/>
</dbReference>
<dbReference type="UniPathway" id="UPA00084">
    <property type="reaction ID" value="UER00503"/>
</dbReference>
<feature type="region of interest" description="Disordered" evidence="8">
    <location>
        <begin position="286"/>
        <end position="415"/>
    </location>
</feature>